<protein>
    <submittedName>
        <fullName evidence="1">Uncharacterized protein</fullName>
    </submittedName>
</protein>
<dbReference type="AlphaFoldDB" id="A0A117NRJ6"/>
<dbReference type="EMBL" id="LLXE01000023">
    <property type="protein sequence ID" value="KUM65586.1"/>
    <property type="molecule type" value="Genomic_DNA"/>
</dbReference>
<accession>A0A117NRJ6</accession>
<reference evidence="1 2" key="1">
    <citation type="submission" date="2015-10" db="EMBL/GenBank/DDBJ databases">
        <title>Genome sequencing of Penicillium freii.</title>
        <authorList>
            <person name="Nguyen H.D."/>
            <person name="Visagie C.M."/>
            <person name="Seifert K.A."/>
        </authorList>
    </citation>
    <scope>NUCLEOTIDE SEQUENCE [LARGE SCALE GENOMIC DNA]</scope>
    <source>
        <strain evidence="1 2">DAOM 242723</strain>
    </source>
</reference>
<comment type="caution">
    <text evidence="1">The sequence shown here is derived from an EMBL/GenBank/DDBJ whole genome shotgun (WGS) entry which is preliminary data.</text>
</comment>
<proteinExistence type="predicted"/>
<gene>
    <name evidence="1" type="ORF">ACN42_g1476</name>
</gene>
<evidence type="ECO:0000313" key="2">
    <source>
        <dbReference type="Proteomes" id="UP000055045"/>
    </source>
</evidence>
<dbReference type="Proteomes" id="UP000055045">
    <property type="component" value="Unassembled WGS sequence"/>
</dbReference>
<evidence type="ECO:0000313" key="1">
    <source>
        <dbReference type="EMBL" id="KUM65586.1"/>
    </source>
</evidence>
<sequence length="95" mass="10400">MPSFVAGTDCITTSPDPRSIAWLIAPEILFVPRKKGITRPRGPRLPRHSEFLDMESGVAILTNSNDEPPGHAAAEPANLPNPCQIPRDYLFSDGY</sequence>
<name>A0A117NRJ6_PENFR</name>
<organism evidence="1 2">
    <name type="scientific">Penicillium freii</name>
    <dbReference type="NCBI Taxonomy" id="48697"/>
    <lineage>
        <taxon>Eukaryota</taxon>
        <taxon>Fungi</taxon>
        <taxon>Dikarya</taxon>
        <taxon>Ascomycota</taxon>
        <taxon>Pezizomycotina</taxon>
        <taxon>Eurotiomycetes</taxon>
        <taxon>Eurotiomycetidae</taxon>
        <taxon>Eurotiales</taxon>
        <taxon>Aspergillaceae</taxon>
        <taxon>Penicillium</taxon>
    </lineage>
</organism>
<keyword evidence="2" id="KW-1185">Reference proteome</keyword>